<dbReference type="eggNOG" id="COG2850">
    <property type="taxonomic scope" value="Bacteria"/>
</dbReference>
<protein>
    <submittedName>
        <fullName evidence="2">Transcription factor jumonji jmjC domain-containing protein</fullName>
    </submittedName>
</protein>
<dbReference type="Pfam" id="PF08007">
    <property type="entry name" value="JmjC_2"/>
    <property type="match status" value="1"/>
</dbReference>
<name>F0SQ57_RUBBR</name>
<dbReference type="OrthoDB" id="3776825at2"/>
<dbReference type="InterPro" id="IPR003347">
    <property type="entry name" value="JmjC_dom"/>
</dbReference>
<proteinExistence type="predicted"/>
<dbReference type="SUPFAM" id="SSF51197">
    <property type="entry name" value="Clavaminate synthase-like"/>
    <property type="match status" value="1"/>
</dbReference>
<dbReference type="PANTHER" id="PTHR12461:SF105">
    <property type="entry name" value="HYPOXIA-INDUCIBLE FACTOR 1-ALPHA INHIBITOR"/>
    <property type="match status" value="1"/>
</dbReference>
<dbReference type="KEGG" id="pbs:Plabr_3637"/>
<dbReference type="SMART" id="SM00558">
    <property type="entry name" value="JmjC"/>
    <property type="match status" value="1"/>
</dbReference>
<dbReference type="RefSeq" id="WP_013629953.1">
    <property type="nucleotide sequence ID" value="NC_015174.1"/>
</dbReference>
<dbReference type="STRING" id="756272.Plabr_3637"/>
<keyword evidence="3" id="KW-1185">Reference proteome</keyword>
<sequence length="296" mass="34468">MIDAVATRAVSPASQEWLSWNDQEFRSHFSREPFLIQHTLNDHPLFQMDRLLELVKSLPEKSIEYNAGKIPVSVSHDQTPRNGLSAEETVRRIAECESWLVLKYIEQDPPYAELLEQCLAQVRPLSEPIAPGMMKPHAFVFITSPGSVTPLHVDPEHNFLLQIRGQKTVRMFDGNNPDFVTHEELENFYCDRGRNLVLKEENRDRGWKFLLPAGQGLHFPVTFPHWVENSDEISISFSITFRTPDLDRRRALYRTNDRLRKMGLNPKPPGRNRLRDNACYHAFRACRKIETLLRRR</sequence>
<feature type="domain" description="JmjC" evidence="1">
    <location>
        <begin position="97"/>
        <end position="258"/>
    </location>
</feature>
<evidence type="ECO:0000313" key="3">
    <source>
        <dbReference type="Proteomes" id="UP000006860"/>
    </source>
</evidence>
<dbReference type="AlphaFoldDB" id="F0SQ57"/>
<evidence type="ECO:0000259" key="1">
    <source>
        <dbReference type="PROSITE" id="PS51184"/>
    </source>
</evidence>
<dbReference type="HOGENOM" id="CLU_073266_0_0_0"/>
<gene>
    <name evidence="2" type="ordered locus">Plabr_3637</name>
</gene>
<dbReference type="PANTHER" id="PTHR12461">
    <property type="entry name" value="HYPOXIA-INDUCIBLE FACTOR 1 ALPHA INHIBITOR-RELATED"/>
    <property type="match status" value="1"/>
</dbReference>
<dbReference type="Gene3D" id="2.60.120.650">
    <property type="entry name" value="Cupin"/>
    <property type="match status" value="1"/>
</dbReference>
<dbReference type="EMBL" id="CP002546">
    <property type="protein sequence ID" value="ADY61234.1"/>
    <property type="molecule type" value="Genomic_DNA"/>
</dbReference>
<organism evidence="2 3">
    <name type="scientific">Rubinisphaera brasiliensis (strain ATCC 49424 / DSM 5305 / JCM 21570 / IAM 15109 / NBRC 103401 / IFAM 1448)</name>
    <name type="common">Planctomyces brasiliensis</name>
    <dbReference type="NCBI Taxonomy" id="756272"/>
    <lineage>
        <taxon>Bacteria</taxon>
        <taxon>Pseudomonadati</taxon>
        <taxon>Planctomycetota</taxon>
        <taxon>Planctomycetia</taxon>
        <taxon>Planctomycetales</taxon>
        <taxon>Planctomycetaceae</taxon>
        <taxon>Rubinisphaera</taxon>
    </lineage>
</organism>
<dbReference type="PROSITE" id="PS51184">
    <property type="entry name" value="JMJC"/>
    <property type="match status" value="1"/>
</dbReference>
<dbReference type="Proteomes" id="UP000006860">
    <property type="component" value="Chromosome"/>
</dbReference>
<evidence type="ECO:0000313" key="2">
    <source>
        <dbReference type="EMBL" id="ADY61234.1"/>
    </source>
</evidence>
<reference evidence="3" key="1">
    <citation type="submission" date="2011-02" db="EMBL/GenBank/DDBJ databases">
        <title>The complete genome of Planctomyces brasiliensis DSM 5305.</title>
        <authorList>
            <person name="Lucas S."/>
            <person name="Copeland A."/>
            <person name="Lapidus A."/>
            <person name="Bruce D."/>
            <person name="Goodwin L."/>
            <person name="Pitluck S."/>
            <person name="Kyrpides N."/>
            <person name="Mavromatis K."/>
            <person name="Pagani I."/>
            <person name="Ivanova N."/>
            <person name="Ovchinnikova G."/>
            <person name="Lu M."/>
            <person name="Detter J.C."/>
            <person name="Han C."/>
            <person name="Land M."/>
            <person name="Hauser L."/>
            <person name="Markowitz V."/>
            <person name="Cheng J.-F."/>
            <person name="Hugenholtz P."/>
            <person name="Woyke T."/>
            <person name="Wu D."/>
            <person name="Tindall B."/>
            <person name="Pomrenke H.G."/>
            <person name="Brambilla E."/>
            <person name="Klenk H.-P."/>
            <person name="Eisen J.A."/>
        </authorList>
    </citation>
    <scope>NUCLEOTIDE SEQUENCE [LARGE SCALE GENOMIC DNA]</scope>
    <source>
        <strain evidence="3">ATCC 49424 / DSM 5305 / JCM 21570 / NBRC 103401 / IFAM 1448</strain>
    </source>
</reference>
<accession>F0SQ57</accession>